<gene>
    <name evidence="1" type="ORF">PVK06_021145</name>
</gene>
<accession>A0ABR0PPG1</accession>
<proteinExistence type="predicted"/>
<dbReference type="EMBL" id="JARKNE010000006">
    <property type="protein sequence ID" value="KAK5826229.1"/>
    <property type="molecule type" value="Genomic_DNA"/>
</dbReference>
<protein>
    <submittedName>
        <fullName evidence="1">Uncharacterized protein</fullName>
    </submittedName>
</protein>
<organism evidence="1 2">
    <name type="scientific">Gossypium arboreum</name>
    <name type="common">Tree cotton</name>
    <name type="synonym">Gossypium nanking</name>
    <dbReference type="NCBI Taxonomy" id="29729"/>
    <lineage>
        <taxon>Eukaryota</taxon>
        <taxon>Viridiplantae</taxon>
        <taxon>Streptophyta</taxon>
        <taxon>Embryophyta</taxon>
        <taxon>Tracheophyta</taxon>
        <taxon>Spermatophyta</taxon>
        <taxon>Magnoliopsida</taxon>
        <taxon>eudicotyledons</taxon>
        <taxon>Gunneridae</taxon>
        <taxon>Pentapetalae</taxon>
        <taxon>rosids</taxon>
        <taxon>malvids</taxon>
        <taxon>Malvales</taxon>
        <taxon>Malvaceae</taxon>
        <taxon>Malvoideae</taxon>
        <taxon>Gossypium</taxon>
    </lineage>
</organism>
<comment type="caution">
    <text evidence="1">The sequence shown here is derived from an EMBL/GenBank/DDBJ whole genome shotgun (WGS) entry which is preliminary data.</text>
</comment>
<reference evidence="1 2" key="1">
    <citation type="submission" date="2023-03" db="EMBL/GenBank/DDBJ databases">
        <title>WGS of Gossypium arboreum.</title>
        <authorList>
            <person name="Yu D."/>
        </authorList>
    </citation>
    <scope>NUCLEOTIDE SEQUENCE [LARGE SCALE GENOMIC DNA]</scope>
    <source>
        <tissue evidence="1">Leaf</tissue>
    </source>
</reference>
<dbReference type="Proteomes" id="UP001358586">
    <property type="component" value="Chromosome 6"/>
</dbReference>
<sequence length="66" mass="7731">MEILDVEKVIAYFEVMTKDVENVQRETLKMIWKKMDASSICRIWASMAELTLKASRLMFLSSLTRT</sequence>
<evidence type="ECO:0000313" key="1">
    <source>
        <dbReference type="EMBL" id="KAK5826229.1"/>
    </source>
</evidence>
<keyword evidence="2" id="KW-1185">Reference proteome</keyword>
<name>A0ABR0PPG1_GOSAR</name>
<evidence type="ECO:0000313" key="2">
    <source>
        <dbReference type="Proteomes" id="UP001358586"/>
    </source>
</evidence>